<dbReference type="Proteomes" id="UP000613840">
    <property type="component" value="Unassembled WGS sequence"/>
</dbReference>
<keyword evidence="9" id="KW-1185">Reference proteome</keyword>
<accession>A0A917SER6</accession>
<reference evidence="8" key="2">
    <citation type="submission" date="2020-09" db="EMBL/GenBank/DDBJ databases">
        <authorList>
            <person name="Sun Q."/>
            <person name="Zhou Y."/>
        </authorList>
    </citation>
    <scope>NUCLEOTIDE SEQUENCE</scope>
    <source>
        <strain evidence="8">CGMCC 4.7306</strain>
    </source>
</reference>
<dbReference type="InterPro" id="IPR003838">
    <property type="entry name" value="ABC3_permease_C"/>
</dbReference>
<evidence type="ECO:0000256" key="4">
    <source>
        <dbReference type="ARBA" id="ARBA00022989"/>
    </source>
</evidence>
<comment type="caution">
    <text evidence="8">The sequence shown here is derived from an EMBL/GenBank/DDBJ whole genome shotgun (WGS) entry which is preliminary data.</text>
</comment>
<keyword evidence="4 6" id="KW-1133">Transmembrane helix</keyword>
<dbReference type="EMBL" id="BMMZ01000011">
    <property type="protein sequence ID" value="GGL75450.1"/>
    <property type="molecule type" value="Genomic_DNA"/>
</dbReference>
<evidence type="ECO:0000256" key="2">
    <source>
        <dbReference type="ARBA" id="ARBA00022475"/>
    </source>
</evidence>
<feature type="transmembrane region" description="Helical" evidence="6">
    <location>
        <begin position="332"/>
        <end position="361"/>
    </location>
</feature>
<dbReference type="GO" id="GO:0005886">
    <property type="term" value="C:plasma membrane"/>
    <property type="evidence" value="ECO:0007669"/>
    <property type="project" value="UniProtKB-SubCell"/>
</dbReference>
<feature type="domain" description="ABC3 transporter permease C-terminal" evidence="7">
    <location>
        <begin position="292"/>
        <end position="401"/>
    </location>
</feature>
<dbReference type="RefSeq" id="WP_188896886.1">
    <property type="nucleotide sequence ID" value="NZ_BMMZ01000011.1"/>
</dbReference>
<dbReference type="Pfam" id="PF02687">
    <property type="entry name" value="FtsX"/>
    <property type="match status" value="1"/>
</dbReference>
<dbReference type="AlphaFoldDB" id="A0A917SER6"/>
<evidence type="ECO:0000313" key="9">
    <source>
        <dbReference type="Proteomes" id="UP000613840"/>
    </source>
</evidence>
<feature type="transmembrane region" description="Helical" evidence="6">
    <location>
        <begin position="833"/>
        <end position="857"/>
    </location>
</feature>
<feature type="transmembrane region" description="Helical" evidence="6">
    <location>
        <begin position="419"/>
        <end position="444"/>
    </location>
</feature>
<feature type="transmembrane region" description="Helical" evidence="6">
    <location>
        <begin position="373"/>
        <end position="398"/>
    </location>
</feature>
<evidence type="ECO:0000256" key="1">
    <source>
        <dbReference type="ARBA" id="ARBA00004651"/>
    </source>
</evidence>
<dbReference type="PANTHER" id="PTHR30287:SF2">
    <property type="entry name" value="BLL1001 PROTEIN"/>
    <property type="match status" value="1"/>
</dbReference>
<evidence type="ECO:0000256" key="3">
    <source>
        <dbReference type="ARBA" id="ARBA00022692"/>
    </source>
</evidence>
<protein>
    <recommendedName>
        <fullName evidence="7">ABC3 transporter permease C-terminal domain-containing protein</fullName>
    </recommendedName>
</protein>
<evidence type="ECO:0000256" key="6">
    <source>
        <dbReference type="SAM" id="Phobius"/>
    </source>
</evidence>
<evidence type="ECO:0000256" key="5">
    <source>
        <dbReference type="ARBA" id="ARBA00023136"/>
    </source>
</evidence>
<dbReference type="InterPro" id="IPR038766">
    <property type="entry name" value="Membrane_comp_ABC_pdt"/>
</dbReference>
<organism evidence="8 9">
    <name type="scientific">Microlunatus endophyticus</name>
    <dbReference type="NCBI Taxonomy" id="1716077"/>
    <lineage>
        <taxon>Bacteria</taxon>
        <taxon>Bacillati</taxon>
        <taxon>Actinomycetota</taxon>
        <taxon>Actinomycetes</taxon>
        <taxon>Propionibacteriales</taxon>
        <taxon>Propionibacteriaceae</taxon>
        <taxon>Microlunatus</taxon>
    </lineage>
</organism>
<keyword evidence="3 6" id="KW-0812">Transmembrane</keyword>
<evidence type="ECO:0000259" key="7">
    <source>
        <dbReference type="Pfam" id="PF02687"/>
    </source>
</evidence>
<dbReference type="PANTHER" id="PTHR30287">
    <property type="entry name" value="MEMBRANE COMPONENT OF PREDICTED ABC SUPERFAMILY METABOLITE UPTAKE TRANSPORTER"/>
    <property type="match status" value="1"/>
</dbReference>
<feature type="transmembrane region" description="Helical" evidence="6">
    <location>
        <begin position="784"/>
        <end position="803"/>
    </location>
</feature>
<feature type="transmembrane region" description="Helical" evidence="6">
    <location>
        <begin position="877"/>
        <end position="900"/>
    </location>
</feature>
<name>A0A917SER6_9ACTN</name>
<evidence type="ECO:0000313" key="8">
    <source>
        <dbReference type="EMBL" id="GGL75450.1"/>
    </source>
</evidence>
<feature type="transmembrane region" description="Helical" evidence="6">
    <location>
        <begin position="450"/>
        <end position="474"/>
    </location>
</feature>
<gene>
    <name evidence="8" type="ORF">GCM10011575_37100</name>
</gene>
<reference evidence="8" key="1">
    <citation type="journal article" date="2014" name="Int. J. Syst. Evol. Microbiol.">
        <title>Complete genome sequence of Corynebacterium casei LMG S-19264T (=DSM 44701T), isolated from a smear-ripened cheese.</title>
        <authorList>
            <consortium name="US DOE Joint Genome Institute (JGI-PGF)"/>
            <person name="Walter F."/>
            <person name="Albersmeier A."/>
            <person name="Kalinowski J."/>
            <person name="Ruckert C."/>
        </authorList>
    </citation>
    <scope>NUCLEOTIDE SEQUENCE</scope>
    <source>
        <strain evidence="8">CGMCC 4.7306</strain>
    </source>
</reference>
<keyword evidence="2" id="KW-1003">Cell membrane</keyword>
<proteinExistence type="predicted"/>
<sequence>MTTQVDLVGPRRADPSADPAGAWLNSWLLALRIGWREIRRARGRSALIMIMVGAPVLLIIAGVTWNNSSSDQTLVPERFGNAQAVIQADKDGAGWTAGQVGSLINGQVVRVAGGEIGLEIGDQLRITAVGLPVGEMSGSGLFRLRSGHWPTADDQIMITKDLARRHNLRLGATVPGFSWHQASRTVDLHVVGIVALPEDDGSGPGGGADVVTGRSQLITTDDPSQVSFLVYRAAPVSYDEVRRLDLHGLDATSRYLVDHPELVPGQDKGDDQQDSSWIAFYVLVGGGLLFEAMLLAGPAFAISAARQRHTMGLIASNGALREQLRRQLLGQALLLGVLAGAIGAALGLVTGRYISVVYAWLTGSWAAPNALSWSPALVAFLGAAVAAVVAALLPARGVGKLDLVAVLRRRTTATRTRTFGPVVGSIVTAAGLAVALVLGFAGAPAMPPRYIMGACTAAAFIGAMLILPWLVTALGRGGRLPLSIRLAGRDIARQVGRSVPAMSAVLVASGMFAVMGIAIASDDHAQAEAYTPFTTMGQGTIQGPVEDMQTAANIIRGRHPDWRLTPHSSLGDPNYSGAEPTSTVALVPKGCTAQKAVIAETQADTDPDADSRCASGRSDYGEAVTVVPDAQIASLGLPDAAAHVLAGGGVVLVDPPLGLECGPQPCALSARRDYLTGNKVTLVGGLPKGDAYVPGKPVTLTAAVIGRADLSGPQLGWADSTIGWISADAATKADLPNSVVLWTVDAPHPITTAQEQAINEVVPSHAQLLVERGFQGQLASAGRVLLGIAGALVIVAALISTALSQVEARPDLATLTAVGAPPGLRRRFAAAQAAILVLVGIVAGQVVGITAGIAFAASNSRGDFGGGSGQLTIAVPWQLSVLLLVGAVLIAALLAVLGAWRSPSMTRRLG</sequence>
<feature type="transmembrane region" description="Helical" evidence="6">
    <location>
        <begin position="495"/>
        <end position="520"/>
    </location>
</feature>
<keyword evidence="5 6" id="KW-0472">Membrane</keyword>
<feature type="transmembrane region" description="Helical" evidence="6">
    <location>
        <begin position="278"/>
        <end position="302"/>
    </location>
</feature>
<feature type="transmembrane region" description="Helical" evidence="6">
    <location>
        <begin position="47"/>
        <end position="65"/>
    </location>
</feature>
<comment type="subcellular location">
    <subcellularLocation>
        <location evidence="1">Cell membrane</location>
        <topology evidence="1">Multi-pass membrane protein</topology>
    </subcellularLocation>
</comment>